<dbReference type="GO" id="GO:0005524">
    <property type="term" value="F:ATP binding"/>
    <property type="evidence" value="ECO:0007669"/>
    <property type="project" value="UniProtKB-UniRule"/>
</dbReference>
<feature type="compositionally biased region" description="Basic and acidic residues" evidence="9">
    <location>
        <begin position="1246"/>
        <end position="1255"/>
    </location>
</feature>
<proteinExistence type="inferred from homology"/>
<feature type="region of interest" description="Disordered" evidence="9">
    <location>
        <begin position="1"/>
        <end position="48"/>
    </location>
</feature>
<feature type="coiled-coil region" evidence="8">
    <location>
        <begin position="1307"/>
        <end position="1345"/>
    </location>
</feature>
<dbReference type="InterPro" id="IPR019821">
    <property type="entry name" value="Kinesin_motor_CS"/>
</dbReference>
<keyword evidence="1" id="KW-0493">Microtubule</keyword>
<feature type="binding site" evidence="7">
    <location>
        <begin position="221"/>
        <end position="228"/>
    </location>
    <ligand>
        <name>ATP</name>
        <dbReference type="ChEBI" id="CHEBI:30616"/>
    </ligand>
</feature>
<dbReference type="InterPro" id="IPR036961">
    <property type="entry name" value="Kinesin_motor_dom_sf"/>
</dbReference>
<dbReference type="InterPro" id="IPR001752">
    <property type="entry name" value="Kinesin_motor_dom"/>
</dbReference>
<evidence type="ECO:0000256" key="3">
    <source>
        <dbReference type="ARBA" id="ARBA00022840"/>
    </source>
</evidence>
<dbReference type="PROSITE" id="PS00411">
    <property type="entry name" value="KINESIN_MOTOR_1"/>
    <property type="match status" value="1"/>
</dbReference>
<evidence type="ECO:0000313" key="12">
    <source>
        <dbReference type="Proteomes" id="UP001188597"/>
    </source>
</evidence>
<evidence type="ECO:0000256" key="2">
    <source>
        <dbReference type="ARBA" id="ARBA00022741"/>
    </source>
</evidence>
<dbReference type="PANTHER" id="PTHR37739:SF18">
    <property type="entry name" value="KINESIN-LIKE PROTEIN KIN-12C"/>
    <property type="match status" value="1"/>
</dbReference>
<keyword evidence="12" id="KW-1185">Reference proteome</keyword>
<name>A0AA89AMD2_9ASTE</name>
<evidence type="ECO:0000256" key="1">
    <source>
        <dbReference type="ARBA" id="ARBA00022701"/>
    </source>
</evidence>
<dbReference type="PANTHER" id="PTHR37739">
    <property type="entry name" value="KINESIN-LIKE PROTEIN KIN-12D"/>
    <property type="match status" value="1"/>
</dbReference>
<feature type="coiled-coil region" evidence="8">
    <location>
        <begin position="1483"/>
        <end position="1517"/>
    </location>
</feature>
<dbReference type="PROSITE" id="PS50067">
    <property type="entry name" value="KINESIN_MOTOR_2"/>
    <property type="match status" value="1"/>
</dbReference>
<gene>
    <name evidence="11" type="ORF">RJ639_016177</name>
</gene>
<accession>A0AA89AMD2</accession>
<dbReference type="GO" id="GO:0005874">
    <property type="term" value="C:microtubule"/>
    <property type="evidence" value="ECO:0007669"/>
    <property type="project" value="UniProtKB-KW"/>
</dbReference>
<feature type="region of interest" description="Disordered" evidence="9">
    <location>
        <begin position="61"/>
        <end position="106"/>
    </location>
</feature>
<feature type="coiled-coil region" evidence="8">
    <location>
        <begin position="819"/>
        <end position="853"/>
    </location>
</feature>
<dbReference type="GO" id="GO:0003777">
    <property type="term" value="F:microtubule motor activity"/>
    <property type="evidence" value="ECO:0007669"/>
    <property type="project" value="InterPro"/>
</dbReference>
<dbReference type="FunFam" id="3.40.850.10:FF:000033">
    <property type="entry name" value="Kinesin-like protein KIN-12E"/>
    <property type="match status" value="1"/>
</dbReference>
<dbReference type="Proteomes" id="UP001188597">
    <property type="component" value="Unassembled WGS sequence"/>
</dbReference>
<evidence type="ECO:0000256" key="4">
    <source>
        <dbReference type="ARBA" id="ARBA00023054"/>
    </source>
</evidence>
<dbReference type="SUPFAM" id="SSF52540">
    <property type="entry name" value="P-loop containing nucleoside triphosphate hydrolases"/>
    <property type="match status" value="1"/>
</dbReference>
<reference evidence="11" key="1">
    <citation type="submission" date="2022-12" db="EMBL/GenBank/DDBJ databases">
        <title>Draft genome assemblies for two species of Escallonia (Escalloniales).</title>
        <authorList>
            <person name="Chanderbali A."/>
            <person name="Dervinis C."/>
            <person name="Anghel I."/>
            <person name="Soltis D."/>
            <person name="Soltis P."/>
            <person name="Zapata F."/>
        </authorList>
    </citation>
    <scope>NUCLEOTIDE SEQUENCE</scope>
    <source>
        <strain evidence="11">UCBG64.0493</strain>
        <tissue evidence="11">Leaf</tissue>
    </source>
</reference>
<dbReference type="Pfam" id="PF00225">
    <property type="entry name" value="Kinesin"/>
    <property type="match status" value="1"/>
</dbReference>
<evidence type="ECO:0000259" key="10">
    <source>
        <dbReference type="PROSITE" id="PS50067"/>
    </source>
</evidence>
<feature type="domain" description="Kinesin motor" evidence="10">
    <location>
        <begin position="140"/>
        <end position="477"/>
    </location>
</feature>
<feature type="compositionally biased region" description="Polar residues" evidence="9">
    <location>
        <begin position="69"/>
        <end position="92"/>
    </location>
</feature>
<feature type="coiled-coil region" evidence="8">
    <location>
        <begin position="1547"/>
        <end position="1609"/>
    </location>
</feature>
<keyword evidence="5 7" id="KW-0505">Motor protein</keyword>
<dbReference type="SMART" id="SM00129">
    <property type="entry name" value="KISc"/>
    <property type="match status" value="1"/>
</dbReference>
<feature type="coiled-coil region" evidence="8">
    <location>
        <begin position="677"/>
        <end position="711"/>
    </location>
</feature>
<dbReference type="GO" id="GO:0007018">
    <property type="term" value="P:microtubule-based movement"/>
    <property type="evidence" value="ECO:0007669"/>
    <property type="project" value="InterPro"/>
</dbReference>
<protein>
    <recommendedName>
        <fullName evidence="10">Kinesin motor domain-containing protein</fullName>
    </recommendedName>
</protein>
<dbReference type="Gene3D" id="3.40.850.10">
    <property type="entry name" value="Kinesin motor domain"/>
    <property type="match status" value="1"/>
</dbReference>
<dbReference type="GO" id="GO:0008017">
    <property type="term" value="F:microtubule binding"/>
    <property type="evidence" value="ECO:0007669"/>
    <property type="project" value="InterPro"/>
</dbReference>
<sequence>MSKDAPSIPFAASKRMQSECNENEFENLPNSVNSAPIRSPLNTIPDPSQCQTEAIRASGSSLSKRIGNSGPNFETSKVSSQVTPARRTSSVGTRLPQYTGGKGGSSSRVSRAIAVASSEPQVEVPCFELVEDLSFWNDHNVQVLIRVRPISSMEQVSQGYGRCLRQESAQTLTWLGHPEIRFTFDHIACEMISQEKLFRVAGIPMVDNCMSGYNSCMFAYGQTGSGKTYTMMGDIGEMDGELNEDCGITPRIFEYLFTRIKEEVENRKDEGLLYSCKCSFLEIYNEQITDLLEPSSTNLHLREDVKKGVYVENLMEYTVCSVDDVLKLLLQGTTNRKIAATHMNSESSRSHSVFTCTIESRWENDSMTHLRFGRLNLVDLAGSERQKSSGAEGDRLREAANINKSLSTLGLVIMSLVDLAHGKHRHVPYRDSRLTFLLQDSLGGNSKTTIIANVSPSICSSNETLSTLKFAQRAKLIQNNAKINEDASGDVTALQRQIQQLKMNGVKATLLGALRREKLAETAARRLEAELEQMNHLAHQREEDAQCTKMMLRFREEKIKRLELLSDGLVSADKYLLDENNALVEEIQLLKARIDRNPELTRFALENIRLLEQLRLFQGFYEQGEREMLLAEVSELRDQVETTPLSSDSADKMASYNQPDNEVQQNKNEHWMGGAKSSDLLQELTEARLLIEAMEREQVCLIEELELVQKDNHRLMEILSNENKLERNSFPDNDNYCTETSKLRNQNLSSAAIGTMDLQIKFEKVTKDLEEARLLSSQYLEDRESQLSREHQNELIREEVEMETAKTILHLQEEVAALQLELQERLSSMVEENKKLRNTAAAKENEMKDLHAEWESASLELTSFLLDGSKSLKDATGQIESIAHSFPHVNVCIGEHIEKAAKVCVEKEERLFLLQKSLEDAQRTILQMEQKLNSLKGATMAFAEVPQSMLSDHPNAIPAENVEEHFSKAGIHQSLIEACANTSALEANDVQVELARTGLMETDHAFNLSCADAETFLSSLQTEIHKAGSFYKQFVQEFVKDIHEIRKTLVEIKENHRIVHIQTVDVPSQEVDKSEWLIKDVNDNDTPLLCLRKEFMKVYDAFNKLNVHLAALLNEKAARDSAHAEGVGFSKSLELVNAMEQLMFKSSPNQSSLPRMSEALQSSELMKWEAEADCSNTREFVADLRDRQTTSFFTKFEEANATMKEADLMLNALLKANENAKELTGMWKQAGKTLNGDIHTTSPNNRGKEKGEQNKDVRCLETVKLGPDHTNPIIDNWKLQKELDRKDVLLKGLLFDFSLLQESASTRKDIQDESEQLIVNLREVQNELEMKINQLNEVLVQHRKLEGRLADTETALLASTSDLGEAQGTIDILSDQISELRVLLKDLYLKKSEAEEQLEEQRVVVKSLEQEILRLTSTAEKQSLSSIEGIEDDLRTVTCERDSLIEQVGSLHDRLEMAYAVADENEAVAVEARQESEASKMYAEQKEEEVKILERSVEELECTINVMEKKMNLEKDQELSQARLRIEELDTLAASRQKENLIDQCQLQKLVEEAQQQTQESIVMEQEVLNLKRQLSDLLEERERCISEVNRREADILAAQLTVEQLQERDQLLTAKNEMLK</sequence>
<feature type="compositionally biased region" description="Polar residues" evidence="9">
    <location>
        <begin position="28"/>
        <end position="48"/>
    </location>
</feature>
<evidence type="ECO:0000313" key="11">
    <source>
        <dbReference type="EMBL" id="KAK3007108.1"/>
    </source>
</evidence>
<feature type="coiled-coil region" evidence="8">
    <location>
        <begin position="1377"/>
        <end position="1447"/>
    </location>
</feature>
<keyword evidence="3 7" id="KW-0067">ATP-binding</keyword>
<comment type="similarity">
    <text evidence="6">Belongs to the TRAFAC class myosin-kinesin ATPase superfamily. Kinesin family. KIN-12 subfamily.</text>
</comment>
<evidence type="ECO:0000256" key="6">
    <source>
        <dbReference type="ARBA" id="ARBA00034488"/>
    </source>
</evidence>
<dbReference type="CDD" id="cd01373">
    <property type="entry name" value="KISc_KLP2_like"/>
    <property type="match status" value="1"/>
</dbReference>
<evidence type="ECO:0000256" key="5">
    <source>
        <dbReference type="ARBA" id="ARBA00023175"/>
    </source>
</evidence>
<organism evidence="11 12">
    <name type="scientific">Escallonia herrerae</name>
    <dbReference type="NCBI Taxonomy" id="1293975"/>
    <lineage>
        <taxon>Eukaryota</taxon>
        <taxon>Viridiplantae</taxon>
        <taxon>Streptophyta</taxon>
        <taxon>Embryophyta</taxon>
        <taxon>Tracheophyta</taxon>
        <taxon>Spermatophyta</taxon>
        <taxon>Magnoliopsida</taxon>
        <taxon>eudicotyledons</taxon>
        <taxon>Gunneridae</taxon>
        <taxon>Pentapetalae</taxon>
        <taxon>asterids</taxon>
        <taxon>campanulids</taxon>
        <taxon>Escalloniales</taxon>
        <taxon>Escalloniaceae</taxon>
        <taxon>Escallonia</taxon>
    </lineage>
</organism>
<dbReference type="PRINTS" id="PR00380">
    <property type="entry name" value="KINESINHEAVY"/>
</dbReference>
<dbReference type="InterPro" id="IPR027417">
    <property type="entry name" value="P-loop_NTPase"/>
</dbReference>
<comment type="caution">
    <text evidence="11">The sequence shown here is derived from an EMBL/GenBank/DDBJ whole genome shotgun (WGS) entry which is preliminary data.</text>
</comment>
<evidence type="ECO:0000256" key="9">
    <source>
        <dbReference type="SAM" id="MobiDB-lite"/>
    </source>
</evidence>
<feature type="coiled-coil region" evidence="8">
    <location>
        <begin position="911"/>
        <end position="938"/>
    </location>
</feature>
<feature type="non-terminal residue" evidence="11">
    <location>
        <position position="1621"/>
    </location>
</feature>
<keyword evidence="4 8" id="KW-0175">Coiled coil</keyword>
<evidence type="ECO:0000256" key="8">
    <source>
        <dbReference type="SAM" id="Coils"/>
    </source>
</evidence>
<feature type="coiled-coil region" evidence="8">
    <location>
        <begin position="484"/>
        <end position="544"/>
    </location>
</feature>
<feature type="region of interest" description="Disordered" evidence="9">
    <location>
        <begin position="1234"/>
        <end position="1255"/>
    </location>
</feature>
<evidence type="ECO:0000256" key="7">
    <source>
        <dbReference type="PROSITE-ProRule" id="PRU00283"/>
    </source>
</evidence>
<keyword evidence="2 7" id="KW-0547">Nucleotide-binding</keyword>
<dbReference type="EMBL" id="JAVXUP010001905">
    <property type="protein sequence ID" value="KAK3007108.1"/>
    <property type="molecule type" value="Genomic_DNA"/>
</dbReference>
<dbReference type="InterPro" id="IPR044986">
    <property type="entry name" value="KIF15/KIN-12"/>
</dbReference>